<name>A0A811UC85_CERCA</name>
<accession>A0A811UC85</accession>
<evidence type="ECO:0000313" key="2">
    <source>
        <dbReference type="EMBL" id="CAD6996170.1"/>
    </source>
</evidence>
<keyword evidence="3" id="KW-1185">Reference proteome</keyword>
<proteinExistence type="predicted"/>
<keyword evidence="1" id="KW-0812">Transmembrane</keyword>
<dbReference type="AlphaFoldDB" id="A0A811UC85"/>
<protein>
    <submittedName>
        <fullName evidence="2">(Mediterranean fruit fly) hypothetical protein</fullName>
    </submittedName>
</protein>
<reference evidence="2" key="1">
    <citation type="submission" date="2020-11" db="EMBL/GenBank/DDBJ databases">
        <authorList>
            <person name="Whitehead M."/>
        </authorList>
    </citation>
    <scope>NUCLEOTIDE SEQUENCE</scope>
    <source>
        <strain evidence="2">EGII</strain>
    </source>
</reference>
<comment type="caution">
    <text evidence="2">The sequence shown here is derived from an EMBL/GenBank/DDBJ whole genome shotgun (WGS) entry which is preliminary data.</text>
</comment>
<sequence length="118" mass="13578">MYTTLIYLGTSFMLSSCQTHTHTLTHAHRNANASATKYLVNPGTYVYIHTYLHTAIMGQQCHHHHSAIYVLHITDTENTSCNCIIFIYIPYVFIGHILVHTYICIHSYLHKQTNNTII</sequence>
<dbReference type="Proteomes" id="UP000606786">
    <property type="component" value="Unassembled WGS sequence"/>
</dbReference>
<gene>
    <name evidence="2" type="ORF">CCAP1982_LOCUS4862</name>
</gene>
<organism evidence="2 3">
    <name type="scientific">Ceratitis capitata</name>
    <name type="common">Mediterranean fruit fly</name>
    <name type="synonym">Tephritis capitata</name>
    <dbReference type="NCBI Taxonomy" id="7213"/>
    <lineage>
        <taxon>Eukaryota</taxon>
        <taxon>Metazoa</taxon>
        <taxon>Ecdysozoa</taxon>
        <taxon>Arthropoda</taxon>
        <taxon>Hexapoda</taxon>
        <taxon>Insecta</taxon>
        <taxon>Pterygota</taxon>
        <taxon>Neoptera</taxon>
        <taxon>Endopterygota</taxon>
        <taxon>Diptera</taxon>
        <taxon>Brachycera</taxon>
        <taxon>Muscomorpha</taxon>
        <taxon>Tephritoidea</taxon>
        <taxon>Tephritidae</taxon>
        <taxon>Ceratitis</taxon>
        <taxon>Ceratitis</taxon>
    </lineage>
</organism>
<evidence type="ECO:0000256" key="1">
    <source>
        <dbReference type="SAM" id="Phobius"/>
    </source>
</evidence>
<keyword evidence="1" id="KW-1133">Transmembrane helix</keyword>
<evidence type="ECO:0000313" key="3">
    <source>
        <dbReference type="Proteomes" id="UP000606786"/>
    </source>
</evidence>
<dbReference type="EMBL" id="CAJHJT010000001">
    <property type="protein sequence ID" value="CAD6996170.1"/>
    <property type="molecule type" value="Genomic_DNA"/>
</dbReference>
<feature type="transmembrane region" description="Helical" evidence="1">
    <location>
        <begin position="85"/>
        <end position="105"/>
    </location>
</feature>
<keyword evidence="1" id="KW-0472">Membrane</keyword>